<dbReference type="EMBL" id="CM023479">
    <property type="protein sequence ID" value="KAH7974308.1"/>
    <property type="molecule type" value="Genomic_DNA"/>
</dbReference>
<accession>A0ACB8DPK7</accession>
<name>A0ACB8DPK7_DERSI</name>
<organism evidence="1 2">
    <name type="scientific">Dermacentor silvarum</name>
    <name type="common">Tick</name>
    <dbReference type="NCBI Taxonomy" id="543639"/>
    <lineage>
        <taxon>Eukaryota</taxon>
        <taxon>Metazoa</taxon>
        <taxon>Ecdysozoa</taxon>
        <taxon>Arthropoda</taxon>
        <taxon>Chelicerata</taxon>
        <taxon>Arachnida</taxon>
        <taxon>Acari</taxon>
        <taxon>Parasitiformes</taxon>
        <taxon>Ixodida</taxon>
        <taxon>Ixodoidea</taxon>
        <taxon>Ixodidae</taxon>
        <taxon>Rhipicephalinae</taxon>
        <taxon>Dermacentor</taxon>
    </lineage>
</organism>
<comment type="caution">
    <text evidence="1">The sequence shown here is derived from an EMBL/GenBank/DDBJ whole genome shotgun (WGS) entry which is preliminary data.</text>
</comment>
<evidence type="ECO:0000313" key="1">
    <source>
        <dbReference type="EMBL" id="KAH7974308.1"/>
    </source>
</evidence>
<gene>
    <name evidence="1" type="ORF">HPB49_013879</name>
</gene>
<dbReference type="Proteomes" id="UP000821865">
    <property type="component" value="Chromosome 10"/>
</dbReference>
<evidence type="ECO:0000313" key="2">
    <source>
        <dbReference type="Proteomes" id="UP000821865"/>
    </source>
</evidence>
<sequence>MDIIARLPEAESPTGLTFENLSHLERVFREAVGPGQELNREQFRQIVQSRNAFFAERMFQLFDTDKSGTISLDEFIAAVKRFAKKSQDDKLTILFQLYDVDGDGLIQPQELRDVMRACMEENGLQFTEYELDELTNVLFEDADRDETGSVTLDELRCQLQSRPGLYENLTVSVEALAPSTLKSPFREANAYVALAQEAYADLRQEQRNGRAGRVESFRRQYYFSTQDGAEVEWMPDPPTMGLHSKYELVAREFGQLLNFVALSRRFQY</sequence>
<proteinExistence type="predicted"/>
<reference evidence="1" key="1">
    <citation type="submission" date="2020-05" db="EMBL/GenBank/DDBJ databases">
        <title>Large-scale comparative analyses of tick genomes elucidate their genetic diversity and vector capacities.</title>
        <authorList>
            <person name="Jia N."/>
            <person name="Wang J."/>
            <person name="Shi W."/>
            <person name="Du L."/>
            <person name="Sun Y."/>
            <person name="Zhan W."/>
            <person name="Jiang J."/>
            <person name="Wang Q."/>
            <person name="Zhang B."/>
            <person name="Ji P."/>
            <person name="Sakyi L.B."/>
            <person name="Cui X."/>
            <person name="Yuan T."/>
            <person name="Jiang B."/>
            <person name="Yang W."/>
            <person name="Lam T.T.-Y."/>
            <person name="Chang Q."/>
            <person name="Ding S."/>
            <person name="Wang X."/>
            <person name="Zhu J."/>
            <person name="Ruan X."/>
            <person name="Zhao L."/>
            <person name="Wei J."/>
            <person name="Que T."/>
            <person name="Du C."/>
            <person name="Cheng J."/>
            <person name="Dai P."/>
            <person name="Han X."/>
            <person name="Huang E."/>
            <person name="Gao Y."/>
            <person name="Liu J."/>
            <person name="Shao H."/>
            <person name="Ye R."/>
            <person name="Li L."/>
            <person name="Wei W."/>
            <person name="Wang X."/>
            <person name="Wang C."/>
            <person name="Yang T."/>
            <person name="Huo Q."/>
            <person name="Li W."/>
            <person name="Guo W."/>
            <person name="Chen H."/>
            <person name="Zhou L."/>
            <person name="Ni X."/>
            <person name="Tian J."/>
            <person name="Zhou Y."/>
            <person name="Sheng Y."/>
            <person name="Liu T."/>
            <person name="Pan Y."/>
            <person name="Xia L."/>
            <person name="Li J."/>
            <person name="Zhao F."/>
            <person name="Cao W."/>
        </authorList>
    </citation>
    <scope>NUCLEOTIDE SEQUENCE</scope>
    <source>
        <strain evidence="1">Dsil-2018</strain>
    </source>
</reference>
<protein>
    <submittedName>
        <fullName evidence="1">Uncharacterized protein</fullName>
    </submittedName>
</protein>
<keyword evidence="2" id="KW-1185">Reference proteome</keyword>